<sequence>MHKVNVVGTSGSGKSTFSAQLASALDCEHIEMDRLFWKPDWQEAPDLEFFAKIRNALKGSSWVLDGNYNRTRKVKWENVDTVIWVDYSLPRTLYQAISRAIQRSLTGKELWPGTGNRESLAKSFLSRDSIILWTLKTYRSNQKRYLADMINPDYQHIRFVRLRSPKQARQLLEGLRKEHSVDG</sequence>
<dbReference type="PANTHER" id="PTHR37816">
    <property type="entry name" value="YALI0E33011P"/>
    <property type="match status" value="1"/>
</dbReference>
<dbReference type="InterPro" id="IPR027417">
    <property type="entry name" value="P-loop_NTPase"/>
</dbReference>
<evidence type="ECO:0000313" key="1">
    <source>
        <dbReference type="EMBL" id="OAJ94870.1"/>
    </source>
</evidence>
<dbReference type="Gene3D" id="3.40.50.300">
    <property type="entry name" value="P-loop containing nucleotide triphosphate hydrolases"/>
    <property type="match status" value="1"/>
</dbReference>
<accession>A0A177Y202</accession>
<dbReference type="AlphaFoldDB" id="A0A177Y202"/>
<dbReference type="EMBL" id="LLEI02000021">
    <property type="protein sequence ID" value="OAJ94870.1"/>
    <property type="molecule type" value="Genomic_DNA"/>
</dbReference>
<comment type="caution">
    <text evidence="1">The sequence shown here is derived from an EMBL/GenBank/DDBJ whole genome shotgun (WGS) entry which is preliminary data.</text>
</comment>
<keyword evidence="1" id="KW-0808">Transferase</keyword>
<dbReference type="PANTHER" id="PTHR37816:SF1">
    <property type="entry name" value="TOXIN"/>
    <property type="match status" value="1"/>
</dbReference>
<dbReference type="GO" id="GO:0016301">
    <property type="term" value="F:kinase activity"/>
    <property type="evidence" value="ECO:0007669"/>
    <property type="project" value="UniProtKB-KW"/>
</dbReference>
<reference evidence="1 2" key="1">
    <citation type="journal article" date="2016" name="Syst. Appl. Microbiol.">
        <title>Vibrio bivalvicida sp. nov., a novel larval pathogen for bivalve molluscs reared in a hatchery.</title>
        <authorList>
            <person name="Dubert J."/>
            <person name="Romalde J.L."/>
            <person name="Prado S."/>
            <person name="Barja J.L."/>
        </authorList>
    </citation>
    <scope>NUCLEOTIDE SEQUENCE [LARGE SCALE GENOMIC DNA]</scope>
    <source>
        <strain evidence="1 2">605</strain>
    </source>
</reference>
<organism evidence="1 2">
    <name type="scientific">Vibrio bivalvicida</name>
    <dbReference type="NCBI Taxonomy" id="1276888"/>
    <lineage>
        <taxon>Bacteria</taxon>
        <taxon>Pseudomonadati</taxon>
        <taxon>Pseudomonadota</taxon>
        <taxon>Gammaproteobacteria</taxon>
        <taxon>Vibrionales</taxon>
        <taxon>Vibrionaceae</taxon>
        <taxon>Vibrio</taxon>
        <taxon>Vibrio oreintalis group</taxon>
    </lineage>
</organism>
<evidence type="ECO:0000313" key="2">
    <source>
        <dbReference type="Proteomes" id="UP000078406"/>
    </source>
</evidence>
<dbReference type="RefSeq" id="WP_054961097.1">
    <property type="nucleotide sequence ID" value="NZ_LLEI02000021.1"/>
</dbReference>
<gene>
    <name evidence="1" type="ORF">APB76_06170</name>
</gene>
<proteinExistence type="predicted"/>
<dbReference type="InterPro" id="IPR052922">
    <property type="entry name" value="Cytidylate_Kinase-2"/>
</dbReference>
<dbReference type="SUPFAM" id="SSF52540">
    <property type="entry name" value="P-loop containing nucleoside triphosphate hydrolases"/>
    <property type="match status" value="1"/>
</dbReference>
<keyword evidence="1" id="KW-0418">Kinase</keyword>
<dbReference type="Proteomes" id="UP000078406">
    <property type="component" value="Unassembled WGS sequence"/>
</dbReference>
<name>A0A177Y202_9VIBR</name>
<protein>
    <submittedName>
        <fullName evidence="1">Adenylate kinase</fullName>
    </submittedName>
</protein>